<evidence type="ECO:0008006" key="4">
    <source>
        <dbReference type="Google" id="ProtNLM"/>
    </source>
</evidence>
<dbReference type="EMBL" id="CAMGYJ010000008">
    <property type="protein sequence ID" value="CAI0462189.1"/>
    <property type="molecule type" value="Genomic_DNA"/>
</dbReference>
<dbReference type="GO" id="GO:0009507">
    <property type="term" value="C:chloroplast"/>
    <property type="evidence" value="ECO:0007669"/>
    <property type="project" value="TreeGrafter"/>
</dbReference>
<proteinExistence type="inferred from homology"/>
<dbReference type="Pfam" id="PF01722">
    <property type="entry name" value="BolA"/>
    <property type="match status" value="1"/>
</dbReference>
<gene>
    <name evidence="2" type="ORF">LITE_LOCUS35249</name>
</gene>
<dbReference type="PANTHER" id="PTHR46230">
    <property type="match status" value="1"/>
</dbReference>
<dbReference type="Gene3D" id="3.30.300.90">
    <property type="entry name" value="BolA-like"/>
    <property type="match status" value="1"/>
</dbReference>
<dbReference type="AlphaFoldDB" id="A0AAV0NU86"/>
<dbReference type="InterPro" id="IPR036065">
    <property type="entry name" value="BolA-like_sf"/>
</dbReference>
<dbReference type="GO" id="GO:0016226">
    <property type="term" value="P:iron-sulfur cluster assembly"/>
    <property type="evidence" value="ECO:0007669"/>
    <property type="project" value="TreeGrafter"/>
</dbReference>
<dbReference type="SUPFAM" id="SSF82657">
    <property type="entry name" value="BolA-like"/>
    <property type="match status" value="1"/>
</dbReference>
<dbReference type="PANTHER" id="PTHR46230:SF3">
    <property type="entry name" value="SUFE-LIKE PROTEIN 1, CHLOROPLASTIC_MITOCHONDRIAL"/>
    <property type="match status" value="1"/>
</dbReference>
<evidence type="ECO:0000313" key="3">
    <source>
        <dbReference type="Proteomes" id="UP001154282"/>
    </source>
</evidence>
<sequence length="55" mass="6229">MGRRIFNLKVVSKEFEGKSLVKRHRLIYCLLQEELQSGLNALTIVAKTPAEVEAT</sequence>
<comment type="caution">
    <text evidence="2">The sequence shown here is derived from an EMBL/GenBank/DDBJ whole genome shotgun (WGS) entry which is preliminary data.</text>
</comment>
<dbReference type="InterPro" id="IPR002634">
    <property type="entry name" value="BolA"/>
</dbReference>
<evidence type="ECO:0000313" key="2">
    <source>
        <dbReference type="EMBL" id="CAI0462189.1"/>
    </source>
</evidence>
<dbReference type="Proteomes" id="UP001154282">
    <property type="component" value="Unassembled WGS sequence"/>
</dbReference>
<keyword evidence="3" id="KW-1185">Reference proteome</keyword>
<dbReference type="PIRSF" id="PIRSF003113">
    <property type="entry name" value="BolA"/>
    <property type="match status" value="1"/>
</dbReference>
<reference evidence="2" key="1">
    <citation type="submission" date="2022-08" db="EMBL/GenBank/DDBJ databases">
        <authorList>
            <person name="Gutierrez-Valencia J."/>
        </authorList>
    </citation>
    <scope>NUCLEOTIDE SEQUENCE</scope>
</reference>
<protein>
    <recommendedName>
        <fullName evidence="4">BolA-like protein</fullName>
    </recommendedName>
</protein>
<evidence type="ECO:0000256" key="1">
    <source>
        <dbReference type="RuleBase" id="RU003860"/>
    </source>
</evidence>
<name>A0AAV0NU86_9ROSI</name>
<comment type="similarity">
    <text evidence="1">Belongs to the BolA/IbaG family.</text>
</comment>
<organism evidence="2 3">
    <name type="scientific">Linum tenue</name>
    <dbReference type="NCBI Taxonomy" id="586396"/>
    <lineage>
        <taxon>Eukaryota</taxon>
        <taxon>Viridiplantae</taxon>
        <taxon>Streptophyta</taxon>
        <taxon>Embryophyta</taxon>
        <taxon>Tracheophyta</taxon>
        <taxon>Spermatophyta</taxon>
        <taxon>Magnoliopsida</taxon>
        <taxon>eudicotyledons</taxon>
        <taxon>Gunneridae</taxon>
        <taxon>Pentapetalae</taxon>
        <taxon>rosids</taxon>
        <taxon>fabids</taxon>
        <taxon>Malpighiales</taxon>
        <taxon>Linaceae</taxon>
        <taxon>Linum</taxon>
    </lineage>
</organism>
<accession>A0AAV0NU86</accession>